<dbReference type="InterPro" id="IPR036388">
    <property type="entry name" value="WH-like_DNA-bd_sf"/>
</dbReference>
<name>W9VLY6_9GAMM</name>
<gene>
    <name evidence="2" type="primary">mgrA</name>
    <name evidence="2" type="ORF">D791_01667</name>
</gene>
<organism evidence="2 3">
    <name type="scientific">Nitrincola nitratireducens</name>
    <dbReference type="NCBI Taxonomy" id="1229521"/>
    <lineage>
        <taxon>Bacteria</taxon>
        <taxon>Pseudomonadati</taxon>
        <taxon>Pseudomonadota</taxon>
        <taxon>Gammaproteobacteria</taxon>
        <taxon>Oceanospirillales</taxon>
        <taxon>Oceanospirillaceae</taxon>
        <taxon>Nitrincola</taxon>
    </lineage>
</organism>
<dbReference type="PATRIC" id="fig|1229521.3.peg.1694"/>
<sequence length="190" mass="21559">MISLQCKANKVKNHPQILLPSPQHNLASLMQKSQELLVMLRQIVRATDMYDKHLSRMTGLTLPQLLLMQTLESNGPITVGSLAKEMNLTQATVTSILDRLERKLLVKRERSQSDKRKVHVVTTEEGIELLKSAPTTLQDVFIQQFDHLQAWEQSMVLASFQRVVEMLDAHHIDAAPMLDIGILDRSEESN</sequence>
<dbReference type="PRINTS" id="PR00598">
    <property type="entry name" value="HTHMARR"/>
</dbReference>
<evidence type="ECO:0000313" key="3">
    <source>
        <dbReference type="Proteomes" id="UP000019464"/>
    </source>
</evidence>
<reference evidence="3" key="1">
    <citation type="submission" date="2012-11" db="EMBL/GenBank/DDBJ databases">
        <authorList>
            <person name="Singh A."/>
            <person name="Pinnaka A.K."/>
            <person name="Vaidya B."/>
        </authorList>
    </citation>
    <scope>NUCLEOTIDE SEQUENCE [LARGE SCALE GENOMIC DNA]</scope>
    <source>
        <strain evidence="3">AK23</strain>
    </source>
</reference>
<dbReference type="Pfam" id="PF01047">
    <property type="entry name" value="MarR"/>
    <property type="match status" value="1"/>
</dbReference>
<dbReference type="PROSITE" id="PS50995">
    <property type="entry name" value="HTH_MARR_2"/>
    <property type="match status" value="1"/>
</dbReference>
<dbReference type="STRING" id="1229521.D791_01667"/>
<evidence type="ECO:0000313" key="2">
    <source>
        <dbReference type="EMBL" id="EXJ11535.1"/>
    </source>
</evidence>
<dbReference type="InterPro" id="IPR036390">
    <property type="entry name" value="WH_DNA-bd_sf"/>
</dbReference>
<dbReference type="GO" id="GO:0003700">
    <property type="term" value="F:DNA-binding transcription factor activity"/>
    <property type="evidence" value="ECO:0007669"/>
    <property type="project" value="InterPro"/>
</dbReference>
<dbReference type="Gene3D" id="1.10.10.10">
    <property type="entry name" value="Winged helix-like DNA-binding domain superfamily/Winged helix DNA-binding domain"/>
    <property type="match status" value="1"/>
</dbReference>
<dbReference type="InterPro" id="IPR000835">
    <property type="entry name" value="HTH_MarR-typ"/>
</dbReference>
<proteinExistence type="predicted"/>
<dbReference type="EMBL" id="AONB01000006">
    <property type="protein sequence ID" value="EXJ11535.1"/>
    <property type="molecule type" value="Genomic_DNA"/>
</dbReference>
<dbReference type="SMART" id="SM00347">
    <property type="entry name" value="HTH_MARR"/>
    <property type="match status" value="1"/>
</dbReference>
<dbReference type="PANTHER" id="PTHR33164:SF89">
    <property type="entry name" value="MARR FAMILY REGULATORY PROTEIN"/>
    <property type="match status" value="1"/>
</dbReference>
<accession>W9VLY6</accession>
<protein>
    <submittedName>
        <fullName evidence="2">Regulator of autolytic activity</fullName>
    </submittedName>
</protein>
<dbReference type="AlphaFoldDB" id="W9VLY6"/>
<dbReference type="SUPFAM" id="SSF46785">
    <property type="entry name" value="Winged helix' DNA-binding domain"/>
    <property type="match status" value="1"/>
</dbReference>
<feature type="domain" description="HTH marR-type" evidence="1">
    <location>
        <begin position="33"/>
        <end position="165"/>
    </location>
</feature>
<keyword evidence="3" id="KW-1185">Reference proteome</keyword>
<dbReference type="InterPro" id="IPR039422">
    <property type="entry name" value="MarR/SlyA-like"/>
</dbReference>
<dbReference type="PANTHER" id="PTHR33164">
    <property type="entry name" value="TRANSCRIPTIONAL REGULATOR, MARR FAMILY"/>
    <property type="match status" value="1"/>
</dbReference>
<dbReference type="Proteomes" id="UP000019464">
    <property type="component" value="Unassembled WGS sequence"/>
</dbReference>
<reference evidence="2 3" key="2">
    <citation type="journal article" date="2015" name="Syst. Appl. Microbiol.">
        <title>Nitrincola nitratireducens sp. nov. isolated from a haloalkaline crater lake.</title>
        <authorList>
            <person name="Singh A."/>
            <person name="Vaidya B."/>
            <person name="Tanuku N.R."/>
            <person name="Pinnaka A.K."/>
        </authorList>
    </citation>
    <scope>NUCLEOTIDE SEQUENCE [LARGE SCALE GENOMIC DNA]</scope>
    <source>
        <strain evidence="2 3">AK23</strain>
    </source>
</reference>
<comment type="caution">
    <text evidence="2">The sequence shown here is derived from an EMBL/GenBank/DDBJ whole genome shotgun (WGS) entry which is preliminary data.</text>
</comment>
<dbReference type="GO" id="GO:0006950">
    <property type="term" value="P:response to stress"/>
    <property type="evidence" value="ECO:0007669"/>
    <property type="project" value="TreeGrafter"/>
</dbReference>
<evidence type="ECO:0000259" key="1">
    <source>
        <dbReference type="PROSITE" id="PS50995"/>
    </source>
</evidence>